<dbReference type="STRING" id="34508.A0A4U5PGP2"/>
<dbReference type="PRINTS" id="PR00081">
    <property type="entry name" value="GDHRDH"/>
</dbReference>
<dbReference type="InterPro" id="IPR002347">
    <property type="entry name" value="SDR_fam"/>
</dbReference>
<keyword evidence="3" id="KW-1185">Reference proteome</keyword>
<dbReference type="PANTHER" id="PTHR44147">
    <property type="entry name" value="DEHYDROGENASE/REDUCTASE SDR FAMILY MEMBER 1"/>
    <property type="match status" value="1"/>
</dbReference>
<dbReference type="Pfam" id="PF00106">
    <property type="entry name" value="adh_short"/>
    <property type="match status" value="1"/>
</dbReference>
<dbReference type="AlphaFoldDB" id="A0A4U5PGP2"/>
<dbReference type="OrthoDB" id="1933717at2759"/>
<name>A0A4U5PGP2_STECR</name>
<dbReference type="InterPro" id="IPR036291">
    <property type="entry name" value="NAD(P)-bd_dom_sf"/>
</dbReference>
<comment type="similarity">
    <text evidence="1">Belongs to the short-chain dehydrogenases/reductases (SDR) family.</text>
</comment>
<proteinExistence type="inferred from homology"/>
<reference evidence="2 3" key="2">
    <citation type="journal article" date="2019" name="G3 (Bethesda)">
        <title>Hybrid Assembly of the Genome of the Entomopathogenic Nematode Steinernema carpocapsae Identifies the X-Chromosome.</title>
        <authorList>
            <person name="Serra L."/>
            <person name="Macchietto M."/>
            <person name="Macias-Munoz A."/>
            <person name="McGill C.J."/>
            <person name="Rodriguez I.M."/>
            <person name="Rodriguez B."/>
            <person name="Murad R."/>
            <person name="Mortazavi A."/>
        </authorList>
    </citation>
    <scope>NUCLEOTIDE SEQUENCE [LARGE SCALE GENOMIC DNA]</scope>
    <source>
        <strain evidence="2 3">ALL</strain>
    </source>
</reference>
<dbReference type="Proteomes" id="UP000298663">
    <property type="component" value="Unassembled WGS sequence"/>
</dbReference>
<dbReference type="PRINTS" id="PR00080">
    <property type="entry name" value="SDRFAMILY"/>
</dbReference>
<evidence type="ECO:0000313" key="2">
    <source>
        <dbReference type="EMBL" id="TKR95688.1"/>
    </source>
</evidence>
<sequence>MPSKPLSGQIALVTGGSRGIGRGIACQLGEAGATVYVTSRPAGNEEVIPEELKHLTIEAAAEEVTKRGGKGIVAYCDHSDPEQVKKLFERIDKEQNGRLDILVNNAFAAVAALSKAQKPFWEQDPSMFEFVNNVGLTNHYICSLYAARLMVPRKKGLIVTISSLAGAGFLLTTTYSVGKGACDRLASDMAHELKNTGVVSVALWPGGAKTELTTAIAEGELKKLVENGETTEFPGKAVVALATDPNVAKKNGMIVTSPGLAKEYGFKDVDGGQPNQHFFDHVRQHIDNLNAALAPKQ</sequence>
<dbReference type="EMBL" id="AZBU02000002">
    <property type="protein sequence ID" value="TKR95688.1"/>
    <property type="molecule type" value="Genomic_DNA"/>
</dbReference>
<evidence type="ECO:0000256" key="1">
    <source>
        <dbReference type="RuleBase" id="RU000363"/>
    </source>
</evidence>
<dbReference type="SUPFAM" id="SSF51735">
    <property type="entry name" value="NAD(P)-binding Rossmann-fold domains"/>
    <property type="match status" value="1"/>
</dbReference>
<reference evidence="2 3" key="1">
    <citation type="journal article" date="2015" name="Genome Biol.">
        <title>Comparative genomics of Steinernema reveals deeply conserved gene regulatory networks.</title>
        <authorList>
            <person name="Dillman A.R."/>
            <person name="Macchietto M."/>
            <person name="Porter C.F."/>
            <person name="Rogers A."/>
            <person name="Williams B."/>
            <person name="Antoshechkin I."/>
            <person name="Lee M.M."/>
            <person name="Goodwin Z."/>
            <person name="Lu X."/>
            <person name="Lewis E.E."/>
            <person name="Goodrich-Blair H."/>
            <person name="Stock S.P."/>
            <person name="Adams B.J."/>
            <person name="Sternberg P.W."/>
            <person name="Mortazavi A."/>
        </authorList>
    </citation>
    <scope>NUCLEOTIDE SEQUENCE [LARGE SCALE GENOMIC DNA]</scope>
    <source>
        <strain evidence="2 3">ALL</strain>
    </source>
</reference>
<organism evidence="2 3">
    <name type="scientific">Steinernema carpocapsae</name>
    <name type="common">Entomopathogenic nematode</name>
    <dbReference type="NCBI Taxonomy" id="34508"/>
    <lineage>
        <taxon>Eukaryota</taxon>
        <taxon>Metazoa</taxon>
        <taxon>Ecdysozoa</taxon>
        <taxon>Nematoda</taxon>
        <taxon>Chromadorea</taxon>
        <taxon>Rhabditida</taxon>
        <taxon>Tylenchina</taxon>
        <taxon>Panagrolaimomorpha</taxon>
        <taxon>Strongyloidoidea</taxon>
        <taxon>Steinernematidae</taxon>
        <taxon>Steinernema</taxon>
    </lineage>
</organism>
<accession>A0A4U5PGP2</accession>
<evidence type="ECO:0008006" key="4">
    <source>
        <dbReference type="Google" id="ProtNLM"/>
    </source>
</evidence>
<gene>
    <name evidence="2" type="ORF">L596_009820</name>
</gene>
<dbReference type="PANTHER" id="PTHR44147:SF2">
    <property type="entry name" value="DEHYDROGENASE_REDUCTASE SDR FAMILY MEMBER 1"/>
    <property type="match status" value="1"/>
</dbReference>
<evidence type="ECO:0000313" key="3">
    <source>
        <dbReference type="Proteomes" id="UP000298663"/>
    </source>
</evidence>
<comment type="caution">
    <text evidence="2">The sequence shown here is derived from an EMBL/GenBank/DDBJ whole genome shotgun (WGS) entry which is preliminary data.</text>
</comment>
<protein>
    <recommendedName>
        <fullName evidence="4">Dehydrogenase/reductase SDR family member 1</fullName>
    </recommendedName>
</protein>
<dbReference type="Gene3D" id="3.40.50.720">
    <property type="entry name" value="NAD(P)-binding Rossmann-like Domain"/>
    <property type="match status" value="1"/>
</dbReference>